<reference evidence="1" key="1">
    <citation type="journal article" date="2024" name="Gigascience">
        <title>Chromosome-level genome of the poultry shaft louse Menopon gallinae provides insight into the host-switching and adaptive evolution of parasitic lice.</title>
        <authorList>
            <person name="Xu Y."/>
            <person name="Ma L."/>
            <person name="Liu S."/>
            <person name="Liang Y."/>
            <person name="Liu Q."/>
            <person name="He Z."/>
            <person name="Tian L."/>
            <person name="Duan Y."/>
            <person name="Cai W."/>
            <person name="Li H."/>
            <person name="Song F."/>
        </authorList>
    </citation>
    <scope>NUCLEOTIDE SEQUENCE</scope>
    <source>
        <strain evidence="1">Cailab_2023a</strain>
    </source>
</reference>
<organism evidence="1">
    <name type="scientific">Menopon gallinae</name>
    <name type="common">poultry shaft louse</name>
    <dbReference type="NCBI Taxonomy" id="328185"/>
    <lineage>
        <taxon>Eukaryota</taxon>
        <taxon>Metazoa</taxon>
        <taxon>Ecdysozoa</taxon>
        <taxon>Arthropoda</taxon>
        <taxon>Hexapoda</taxon>
        <taxon>Insecta</taxon>
        <taxon>Pterygota</taxon>
        <taxon>Neoptera</taxon>
        <taxon>Paraneoptera</taxon>
        <taxon>Psocodea</taxon>
        <taxon>Troctomorpha</taxon>
        <taxon>Phthiraptera</taxon>
        <taxon>Amblycera</taxon>
        <taxon>Menoponidae</taxon>
        <taxon>Menopon</taxon>
    </lineage>
</organism>
<proteinExistence type="predicted"/>
<dbReference type="PANTHER" id="PTHR19446">
    <property type="entry name" value="REVERSE TRANSCRIPTASES"/>
    <property type="match status" value="1"/>
</dbReference>
<sequence length="218" mass="23985">MAGANGVDGGRPVGQAFQDPAEAIRAEADHGDAGGEEAASIIPHKLQRVMNANLSAGVYPREWKRARLVLVKKPEKQNGTPVPCRPVCTPNDVSKVYESILERRLTEFLEQQGNRQYGLRRGRTAVDATQEYLGLLLDSSCRFDEHLECQATKMSPAAGALVESCATRWDHRTGADSCTRQDSCSFCAEATTKNRNIEKETITMWTNRGYRTAAIAKT</sequence>
<dbReference type="AlphaFoldDB" id="A0AAW2H8U3"/>
<protein>
    <recommendedName>
        <fullName evidence="2">Reverse transcriptase</fullName>
    </recommendedName>
</protein>
<accession>A0AAW2H8U3</accession>
<evidence type="ECO:0000313" key="1">
    <source>
        <dbReference type="EMBL" id="KAL0266234.1"/>
    </source>
</evidence>
<name>A0AAW2H8U3_9NEOP</name>
<evidence type="ECO:0008006" key="2">
    <source>
        <dbReference type="Google" id="ProtNLM"/>
    </source>
</evidence>
<comment type="caution">
    <text evidence="1">The sequence shown here is derived from an EMBL/GenBank/DDBJ whole genome shotgun (WGS) entry which is preliminary data.</text>
</comment>
<dbReference type="EMBL" id="JARGDH010000005">
    <property type="protein sequence ID" value="KAL0266234.1"/>
    <property type="molecule type" value="Genomic_DNA"/>
</dbReference>
<gene>
    <name evidence="1" type="ORF">PYX00_008836</name>
</gene>